<evidence type="ECO:0000313" key="2">
    <source>
        <dbReference type="Proteomes" id="UP000245942"/>
    </source>
</evidence>
<keyword evidence="2" id="KW-1185">Reference proteome</keyword>
<protein>
    <submittedName>
        <fullName evidence="1">Uncharacterized protein</fullName>
    </submittedName>
</protein>
<name>A0A316TWK9_9BASI</name>
<organism evidence="1 2">
    <name type="scientific">Pseudomicrostroma glucosiphilum</name>
    <dbReference type="NCBI Taxonomy" id="1684307"/>
    <lineage>
        <taxon>Eukaryota</taxon>
        <taxon>Fungi</taxon>
        <taxon>Dikarya</taxon>
        <taxon>Basidiomycota</taxon>
        <taxon>Ustilaginomycotina</taxon>
        <taxon>Exobasidiomycetes</taxon>
        <taxon>Microstromatales</taxon>
        <taxon>Microstromatales incertae sedis</taxon>
        <taxon>Pseudomicrostroma</taxon>
    </lineage>
</organism>
<reference evidence="1 2" key="1">
    <citation type="journal article" date="2018" name="Mol. Biol. Evol.">
        <title>Broad Genomic Sampling Reveals a Smut Pathogenic Ancestry of the Fungal Clade Ustilaginomycotina.</title>
        <authorList>
            <person name="Kijpornyongpan T."/>
            <person name="Mondo S.J."/>
            <person name="Barry K."/>
            <person name="Sandor L."/>
            <person name="Lee J."/>
            <person name="Lipzen A."/>
            <person name="Pangilinan J."/>
            <person name="LaButti K."/>
            <person name="Hainaut M."/>
            <person name="Henrissat B."/>
            <person name="Grigoriev I.V."/>
            <person name="Spatafora J.W."/>
            <person name="Aime M.C."/>
        </authorList>
    </citation>
    <scope>NUCLEOTIDE SEQUENCE [LARGE SCALE GENOMIC DNA]</scope>
    <source>
        <strain evidence="1 2">MCA 4718</strain>
    </source>
</reference>
<accession>A0A316TWK9</accession>
<dbReference type="EMBL" id="KZ819340">
    <property type="protein sequence ID" value="PWN17866.1"/>
    <property type="molecule type" value="Genomic_DNA"/>
</dbReference>
<sequence>MTATTAAAAATSVLLLIEGSPGRDRRLLVSASSPVQASQGLVTKDRGGQRCRSVSSCLGDSLFKLECKYRSEVPLKILVRPSFVLEPW</sequence>
<dbReference type="Proteomes" id="UP000245942">
    <property type="component" value="Unassembled WGS sequence"/>
</dbReference>
<gene>
    <name evidence="1" type="ORF">BCV69DRAFT_125920</name>
</gene>
<dbReference type="RefSeq" id="XP_025345026.1">
    <property type="nucleotide sequence ID" value="XM_025489183.1"/>
</dbReference>
<dbReference type="GeneID" id="37010917"/>
<dbReference type="AlphaFoldDB" id="A0A316TWK9"/>
<proteinExistence type="predicted"/>
<evidence type="ECO:0000313" key="1">
    <source>
        <dbReference type="EMBL" id="PWN17866.1"/>
    </source>
</evidence>